<dbReference type="Proteomes" id="UP000019384">
    <property type="component" value="Unassembled WGS sequence"/>
</dbReference>
<reference evidence="1" key="1">
    <citation type="submission" date="2013-12" db="EMBL/GenBank/DDBJ databases">
        <authorList>
            <person name="Genoscope - CEA"/>
        </authorList>
    </citation>
    <scope>NUCLEOTIDE SEQUENCE</scope>
    <source>
        <strain evidence="1">CBS 1993</strain>
    </source>
</reference>
<evidence type="ECO:0000313" key="1">
    <source>
        <dbReference type="EMBL" id="CDK27814.1"/>
    </source>
</evidence>
<gene>
    <name evidence="1" type="ORF">KUCA_T00003793001</name>
</gene>
<dbReference type="SUPFAM" id="SSF64356">
    <property type="entry name" value="SNARE-like"/>
    <property type="match status" value="1"/>
</dbReference>
<dbReference type="Gene3D" id="3.30.450.50">
    <property type="entry name" value="Longin domain"/>
    <property type="match status" value="1"/>
</dbReference>
<dbReference type="EMBL" id="HG793128">
    <property type="protein sequence ID" value="CDK27814.1"/>
    <property type="molecule type" value="Genomic_DNA"/>
</dbReference>
<name>W6MMJ3_9ASCO</name>
<dbReference type="InterPro" id="IPR011012">
    <property type="entry name" value="Longin-like_dom_sf"/>
</dbReference>
<dbReference type="AlphaFoldDB" id="W6MMJ3"/>
<dbReference type="HOGENOM" id="CLU_3368629_0_0_1"/>
<evidence type="ECO:0000313" key="2">
    <source>
        <dbReference type="Proteomes" id="UP000019384"/>
    </source>
</evidence>
<reference evidence="1" key="2">
    <citation type="submission" date="2014-02" db="EMBL/GenBank/DDBJ databases">
        <title>Complete DNA sequence of /Kuraishia capsulata/ illustrates novel genomic features among budding yeasts (/Saccharomycotina/).</title>
        <authorList>
            <person name="Morales L."/>
            <person name="Noel B."/>
            <person name="Porcel B."/>
            <person name="Marcet-Houben M."/>
            <person name="Hullo M-F."/>
            <person name="Sacerdot C."/>
            <person name="Tekaia F."/>
            <person name="Leh-Louis V."/>
            <person name="Despons L."/>
            <person name="Khanna V."/>
            <person name="Aury J-M."/>
            <person name="Barbe V."/>
            <person name="Couloux A."/>
            <person name="Labadie K."/>
            <person name="Pelletier E."/>
            <person name="Souciet J-L."/>
            <person name="Boekhout T."/>
            <person name="Gabaldon T."/>
            <person name="Wincker P."/>
            <person name="Dujon B."/>
        </authorList>
    </citation>
    <scope>NUCLEOTIDE SEQUENCE</scope>
    <source>
        <strain evidence="1">CBS 1993</strain>
    </source>
</reference>
<proteinExistence type="predicted"/>
<keyword evidence="2" id="KW-1185">Reference proteome</keyword>
<dbReference type="RefSeq" id="XP_022459806.1">
    <property type="nucleotide sequence ID" value="XM_022602244.1"/>
</dbReference>
<sequence length="35" mass="3948">MKIFYIGIVKSNSDKAFELSAAKDLSQFGYFEKNG</sequence>
<protein>
    <submittedName>
        <fullName evidence="1">Uncharacterized protein</fullName>
    </submittedName>
</protein>
<organism evidence="1 2">
    <name type="scientific">Kuraishia capsulata CBS 1993</name>
    <dbReference type="NCBI Taxonomy" id="1382522"/>
    <lineage>
        <taxon>Eukaryota</taxon>
        <taxon>Fungi</taxon>
        <taxon>Dikarya</taxon>
        <taxon>Ascomycota</taxon>
        <taxon>Saccharomycotina</taxon>
        <taxon>Pichiomycetes</taxon>
        <taxon>Pichiales</taxon>
        <taxon>Pichiaceae</taxon>
        <taxon>Kuraishia</taxon>
    </lineage>
</organism>
<dbReference type="GeneID" id="34521194"/>
<accession>W6MMJ3</accession>